<evidence type="ECO:0000313" key="2">
    <source>
        <dbReference type="Proteomes" id="UP000814140"/>
    </source>
</evidence>
<sequence>MAVLTNLSQVFVNSQKFACESCIKGHRSSSCAHTDRPLYEIKKKGRPVSQCERCRQLRNTKRVHSKCTCSDGAPRTRETEKAFGTKQKRYIPIVPALPNGIKDAFPSSNSLTPVQPSDSRQKVDSLLNPCRCGDVWNCRCGPSTSGISPAASIDDTDDDPLPSLADGLETLARAAAIFRDQDTTPSQPNAPPSNNTATRPQKHRRKSSPASFPRINKRMKPVPATTPGPALPPLLFPTLHSPTQFEPQPSPPAFPDFMPPFSTLTSLAGSGCTCGLRCACPDCLEHRPGEQDKDCGESCQNCVDETVREVDLSTVGFRMMKSTAHLHAHAGEGSSSGLDHFFAQAARIPAPPVVGGAPVDLPKLCCGGSCGCGRTCACGGACNGCCVDGEGEAESEEPGVQTTEETVEKAGCCC</sequence>
<reference evidence="1" key="1">
    <citation type="submission" date="2021-03" db="EMBL/GenBank/DDBJ databases">
        <authorList>
            <consortium name="DOE Joint Genome Institute"/>
            <person name="Ahrendt S."/>
            <person name="Looney B.P."/>
            <person name="Miyauchi S."/>
            <person name="Morin E."/>
            <person name="Drula E."/>
            <person name="Courty P.E."/>
            <person name="Chicoki N."/>
            <person name="Fauchery L."/>
            <person name="Kohler A."/>
            <person name="Kuo A."/>
            <person name="Labutti K."/>
            <person name="Pangilinan J."/>
            <person name="Lipzen A."/>
            <person name="Riley R."/>
            <person name="Andreopoulos W."/>
            <person name="He G."/>
            <person name="Johnson J."/>
            <person name="Barry K.W."/>
            <person name="Grigoriev I.V."/>
            <person name="Nagy L."/>
            <person name="Hibbett D."/>
            <person name="Henrissat B."/>
            <person name="Matheny P.B."/>
            <person name="Labbe J."/>
            <person name="Martin F."/>
        </authorList>
    </citation>
    <scope>NUCLEOTIDE SEQUENCE</scope>
    <source>
        <strain evidence="1">HHB10654</strain>
    </source>
</reference>
<reference evidence="1" key="2">
    <citation type="journal article" date="2022" name="New Phytol.">
        <title>Evolutionary transition to the ectomycorrhizal habit in the genomes of a hyperdiverse lineage of mushroom-forming fungi.</title>
        <authorList>
            <person name="Looney B."/>
            <person name="Miyauchi S."/>
            <person name="Morin E."/>
            <person name="Drula E."/>
            <person name="Courty P.E."/>
            <person name="Kohler A."/>
            <person name="Kuo A."/>
            <person name="LaButti K."/>
            <person name="Pangilinan J."/>
            <person name="Lipzen A."/>
            <person name="Riley R."/>
            <person name="Andreopoulos W."/>
            <person name="He G."/>
            <person name="Johnson J."/>
            <person name="Nolan M."/>
            <person name="Tritt A."/>
            <person name="Barry K.W."/>
            <person name="Grigoriev I.V."/>
            <person name="Nagy L.G."/>
            <person name="Hibbett D."/>
            <person name="Henrissat B."/>
            <person name="Matheny P.B."/>
            <person name="Labbe J."/>
            <person name="Martin F.M."/>
        </authorList>
    </citation>
    <scope>NUCLEOTIDE SEQUENCE</scope>
    <source>
        <strain evidence="1">HHB10654</strain>
    </source>
</reference>
<name>A0ACB8T3V9_9AGAM</name>
<protein>
    <submittedName>
        <fullName evidence="1">Uncharacterized protein</fullName>
    </submittedName>
</protein>
<keyword evidence="2" id="KW-1185">Reference proteome</keyword>
<dbReference type="Proteomes" id="UP000814140">
    <property type="component" value="Unassembled WGS sequence"/>
</dbReference>
<organism evidence="1 2">
    <name type="scientific">Artomyces pyxidatus</name>
    <dbReference type="NCBI Taxonomy" id="48021"/>
    <lineage>
        <taxon>Eukaryota</taxon>
        <taxon>Fungi</taxon>
        <taxon>Dikarya</taxon>
        <taxon>Basidiomycota</taxon>
        <taxon>Agaricomycotina</taxon>
        <taxon>Agaricomycetes</taxon>
        <taxon>Russulales</taxon>
        <taxon>Auriscalpiaceae</taxon>
        <taxon>Artomyces</taxon>
    </lineage>
</organism>
<accession>A0ACB8T3V9</accession>
<evidence type="ECO:0000313" key="1">
    <source>
        <dbReference type="EMBL" id="KAI0063157.1"/>
    </source>
</evidence>
<comment type="caution">
    <text evidence="1">The sequence shown here is derived from an EMBL/GenBank/DDBJ whole genome shotgun (WGS) entry which is preliminary data.</text>
</comment>
<dbReference type="EMBL" id="MU277204">
    <property type="protein sequence ID" value="KAI0063157.1"/>
    <property type="molecule type" value="Genomic_DNA"/>
</dbReference>
<proteinExistence type="predicted"/>
<gene>
    <name evidence="1" type="ORF">BV25DRAFT_1915481</name>
</gene>